<dbReference type="GO" id="GO:0005829">
    <property type="term" value="C:cytosol"/>
    <property type="evidence" value="ECO:0007669"/>
    <property type="project" value="UniProtKB-SubCell"/>
</dbReference>
<protein>
    <recommendedName>
        <fullName evidence="14">Prostamide/prostaglandin F synthase</fullName>
        <ecNumber evidence="13">1.11.1.20</ecNumber>
    </recommendedName>
    <alternativeName>
        <fullName evidence="15">Peroxiredoxin-like 2B</fullName>
    </alternativeName>
</protein>
<evidence type="ECO:0000256" key="6">
    <source>
        <dbReference type="ARBA" id="ARBA00022832"/>
    </source>
</evidence>
<evidence type="ECO:0000256" key="10">
    <source>
        <dbReference type="ARBA" id="ARBA00023160"/>
    </source>
</evidence>
<evidence type="ECO:0000256" key="2">
    <source>
        <dbReference type="ARBA" id="ARBA00022490"/>
    </source>
</evidence>
<sequence>MASGVDLSKVAANKLKHAVSGEVVELASLWKEHPCVLLFLRRLGCQVCRWVAKETSKLKELLDSHGVHLIGVVPETVGLKEFQEGKFFTGELYLDETKQCYHDLGFKRYNALSIVPAALSKPVREVVTKANAEGIHGNFSGDLLQSGGALIVNQGGKDVLLYFVQESPGDYLPLDTILKTLGISAKMEEGAKPQCANEVCTR</sequence>
<dbReference type="Proteomes" id="UP001652642">
    <property type="component" value="Chromosome 7"/>
</dbReference>
<dbReference type="RefSeq" id="XP_020666088.2">
    <property type="nucleotide sequence ID" value="XM_020810429.2"/>
</dbReference>
<dbReference type="OrthoDB" id="40334at2759"/>
<keyword evidence="8" id="KW-0560">Oxidoreductase</keyword>
<dbReference type="EC" id="1.11.1.20" evidence="13"/>
<keyword evidence="3" id="KW-0644">Prostaglandin metabolism</keyword>
<evidence type="ECO:0000256" key="8">
    <source>
        <dbReference type="ARBA" id="ARBA00023002"/>
    </source>
</evidence>
<keyword evidence="10" id="KW-0275">Fatty acid biosynthesis</keyword>
<dbReference type="GO" id="GO:0047017">
    <property type="term" value="F:prostaglandin F synthase activity"/>
    <property type="evidence" value="ECO:0007669"/>
    <property type="project" value="TreeGrafter"/>
</dbReference>
<evidence type="ECO:0000256" key="5">
    <source>
        <dbReference type="ARBA" id="ARBA00022585"/>
    </source>
</evidence>
<comment type="function">
    <text evidence="11">Catalyzes the reduction of prostaglandin-ethanolamide H(2) (prostamide H(2)) to prostamide F(2alpha) with NADPH as proton donor. Also able to reduce prostaglandin H(2) to prostaglandin F(2alpha).</text>
</comment>
<dbReference type="KEGG" id="pvt:110088238"/>
<keyword evidence="6" id="KW-0276">Fatty acid metabolism</keyword>
<comment type="similarity">
    <text evidence="12">Belongs to the peroxiredoxin-like PRXL2 family. Prostamide/prostaglandin F synthase subfamily.</text>
</comment>
<dbReference type="InterPro" id="IPR032801">
    <property type="entry name" value="PXL2A/B/C"/>
</dbReference>
<dbReference type="SUPFAM" id="SSF52833">
    <property type="entry name" value="Thioredoxin-like"/>
    <property type="match status" value="1"/>
</dbReference>
<dbReference type="AlphaFoldDB" id="A0A6J0V1Q8"/>
<evidence type="ECO:0000256" key="3">
    <source>
        <dbReference type="ARBA" id="ARBA00022501"/>
    </source>
</evidence>
<evidence type="ECO:0000256" key="17">
    <source>
        <dbReference type="ARBA" id="ARBA00048626"/>
    </source>
</evidence>
<evidence type="ECO:0000256" key="13">
    <source>
        <dbReference type="ARBA" id="ARBA00039126"/>
    </source>
</evidence>
<keyword evidence="4" id="KW-0444">Lipid biosynthesis</keyword>
<evidence type="ECO:0000313" key="19">
    <source>
        <dbReference type="RefSeq" id="XP_020666088.2"/>
    </source>
</evidence>
<accession>A0A6J0V1Q8</accession>
<dbReference type="CDD" id="cd02970">
    <property type="entry name" value="PRX_like2"/>
    <property type="match status" value="1"/>
</dbReference>
<dbReference type="Gene3D" id="3.40.30.10">
    <property type="entry name" value="Glutaredoxin"/>
    <property type="match status" value="1"/>
</dbReference>
<dbReference type="GeneID" id="110088238"/>
<dbReference type="PANTHER" id="PTHR28630:SF29">
    <property type="entry name" value="PROSTAMIDE_PROSTAGLANDIN F SYNTHASE"/>
    <property type="match status" value="1"/>
</dbReference>
<organism evidence="18 19">
    <name type="scientific">Pogona vitticeps</name>
    <name type="common">central bearded dragon</name>
    <dbReference type="NCBI Taxonomy" id="103695"/>
    <lineage>
        <taxon>Eukaryota</taxon>
        <taxon>Metazoa</taxon>
        <taxon>Chordata</taxon>
        <taxon>Craniata</taxon>
        <taxon>Vertebrata</taxon>
        <taxon>Euteleostomi</taxon>
        <taxon>Lepidosauria</taxon>
        <taxon>Squamata</taxon>
        <taxon>Bifurcata</taxon>
        <taxon>Unidentata</taxon>
        <taxon>Episquamata</taxon>
        <taxon>Toxicofera</taxon>
        <taxon>Iguania</taxon>
        <taxon>Acrodonta</taxon>
        <taxon>Agamidae</taxon>
        <taxon>Amphibolurinae</taxon>
        <taxon>Pogona</taxon>
    </lineage>
</organism>
<evidence type="ECO:0000256" key="12">
    <source>
        <dbReference type="ARBA" id="ARBA00037965"/>
    </source>
</evidence>
<comment type="catalytic activity">
    <reaction evidence="17">
        <text>prostamide F2alpha + [thioredoxin]-disulfide = prostamide H2 + [thioredoxin]-dithiol</text>
        <dbReference type="Rhea" id="RHEA:26373"/>
        <dbReference type="Rhea" id="RHEA-COMP:10698"/>
        <dbReference type="Rhea" id="RHEA-COMP:10700"/>
        <dbReference type="ChEBI" id="CHEBI:29950"/>
        <dbReference type="ChEBI" id="CHEBI:50058"/>
        <dbReference type="ChEBI" id="CHEBI:53081"/>
        <dbReference type="ChEBI" id="CHEBI:53082"/>
        <dbReference type="EC" id="1.11.1.20"/>
    </reaction>
</comment>
<keyword evidence="5" id="KW-0643">Prostaglandin biosynthesis</keyword>
<evidence type="ECO:0000256" key="1">
    <source>
        <dbReference type="ARBA" id="ARBA00004514"/>
    </source>
</evidence>
<gene>
    <name evidence="19" type="primary">PRXL2B</name>
</gene>
<dbReference type="Pfam" id="PF13911">
    <property type="entry name" value="AhpC-TSA_2"/>
    <property type="match status" value="1"/>
</dbReference>
<comment type="catalytic activity">
    <reaction evidence="16">
        <text>prostaglandin H2 + [thioredoxin]-dithiol = prostaglandin F2alpha + [thioredoxin]-disulfide</text>
        <dbReference type="Rhea" id="RHEA:28214"/>
        <dbReference type="Rhea" id="RHEA-COMP:10698"/>
        <dbReference type="Rhea" id="RHEA-COMP:10700"/>
        <dbReference type="ChEBI" id="CHEBI:29950"/>
        <dbReference type="ChEBI" id="CHEBI:50058"/>
        <dbReference type="ChEBI" id="CHEBI:57404"/>
        <dbReference type="ChEBI" id="CHEBI:57405"/>
        <dbReference type="EC" id="1.11.1.20"/>
    </reaction>
</comment>
<comment type="subcellular location">
    <subcellularLocation>
        <location evidence="1">Cytoplasm</location>
        <location evidence="1">Cytosol</location>
    </subcellularLocation>
</comment>
<evidence type="ECO:0000256" key="15">
    <source>
        <dbReference type="ARBA" id="ARBA00041838"/>
    </source>
</evidence>
<evidence type="ECO:0000256" key="4">
    <source>
        <dbReference type="ARBA" id="ARBA00022516"/>
    </source>
</evidence>
<keyword evidence="7" id="KW-0521">NADP</keyword>
<dbReference type="GO" id="GO:0001516">
    <property type="term" value="P:prostaglandin biosynthetic process"/>
    <property type="evidence" value="ECO:0007669"/>
    <property type="project" value="UniProtKB-KW"/>
</dbReference>
<evidence type="ECO:0000256" key="11">
    <source>
        <dbReference type="ARBA" id="ARBA00037117"/>
    </source>
</evidence>
<keyword evidence="9" id="KW-0443">Lipid metabolism</keyword>
<evidence type="ECO:0000256" key="7">
    <source>
        <dbReference type="ARBA" id="ARBA00022857"/>
    </source>
</evidence>
<dbReference type="InParanoid" id="A0A6J0V1Q8"/>
<evidence type="ECO:0000313" key="18">
    <source>
        <dbReference type="Proteomes" id="UP001652642"/>
    </source>
</evidence>
<evidence type="ECO:0000256" key="9">
    <source>
        <dbReference type="ARBA" id="ARBA00023098"/>
    </source>
</evidence>
<evidence type="ECO:0000256" key="14">
    <source>
        <dbReference type="ARBA" id="ARBA00040768"/>
    </source>
</evidence>
<evidence type="ECO:0000256" key="16">
    <source>
        <dbReference type="ARBA" id="ARBA00047917"/>
    </source>
</evidence>
<name>A0A6J0V1Q8_9SAUR</name>
<proteinExistence type="inferred from homology"/>
<dbReference type="CTD" id="127281"/>
<reference evidence="19" key="1">
    <citation type="submission" date="2025-08" db="UniProtKB">
        <authorList>
            <consortium name="RefSeq"/>
        </authorList>
    </citation>
    <scope>IDENTIFICATION</scope>
</reference>
<dbReference type="InterPro" id="IPR036249">
    <property type="entry name" value="Thioredoxin-like_sf"/>
</dbReference>
<keyword evidence="2" id="KW-0963">Cytoplasm</keyword>
<keyword evidence="18" id="KW-1185">Reference proteome</keyword>
<dbReference type="PANTHER" id="PTHR28630">
    <property type="match status" value="1"/>
</dbReference>